<dbReference type="Proteomes" id="UP000585905">
    <property type="component" value="Unassembled WGS sequence"/>
</dbReference>
<sequence length="225" mass="23301">MTRIARIEISGTGPNLLDPDVMGALERSILDADADPEITGVLLTGAGDSFCGGLDVAAIRAGADPVAFASALVNLLRIFPTLRTPIAAAVNGDAVASGASIVAVCDYAVATPSARLGTFEVSVGVWPMIAQVPLVHRIGPRFAMENIGSGEPFTAERAREVGLVNAVREPAAVESAVESWLEAASRGGAAVAAGRRAFYELGELGYDDALQSSLERFAAMFRDKA</sequence>
<dbReference type="EMBL" id="JACGWX010000004">
    <property type="protein sequence ID" value="MBA8848229.1"/>
    <property type="molecule type" value="Genomic_DNA"/>
</dbReference>
<accession>A0A839E6D2</accession>
<protein>
    <submittedName>
        <fullName evidence="2">Enoyl-CoA hydratase/carnithine racemase</fullName>
    </submittedName>
</protein>
<dbReference type="InterPro" id="IPR051683">
    <property type="entry name" value="Enoyl-CoA_Hydratase/Isomerase"/>
</dbReference>
<reference evidence="2 3" key="1">
    <citation type="submission" date="2020-07" db="EMBL/GenBank/DDBJ databases">
        <title>Sequencing the genomes of 1000 actinobacteria strains.</title>
        <authorList>
            <person name="Klenk H.-P."/>
        </authorList>
    </citation>
    <scope>NUCLEOTIDE SEQUENCE [LARGE SCALE GENOMIC DNA]</scope>
    <source>
        <strain evidence="2 3">DSM 19663</strain>
    </source>
</reference>
<evidence type="ECO:0000256" key="1">
    <source>
        <dbReference type="ARBA" id="ARBA00005254"/>
    </source>
</evidence>
<dbReference type="RefSeq" id="WP_182491026.1">
    <property type="nucleotide sequence ID" value="NZ_BAAAOV010000004.1"/>
</dbReference>
<dbReference type="SUPFAM" id="SSF52096">
    <property type="entry name" value="ClpP/crotonase"/>
    <property type="match status" value="1"/>
</dbReference>
<dbReference type="InterPro" id="IPR029045">
    <property type="entry name" value="ClpP/crotonase-like_dom_sf"/>
</dbReference>
<dbReference type="Gene3D" id="3.90.226.10">
    <property type="entry name" value="2-enoyl-CoA Hydratase, Chain A, domain 1"/>
    <property type="match status" value="1"/>
</dbReference>
<proteinExistence type="inferred from homology"/>
<dbReference type="GO" id="GO:0003824">
    <property type="term" value="F:catalytic activity"/>
    <property type="evidence" value="ECO:0007669"/>
    <property type="project" value="UniProtKB-ARBA"/>
</dbReference>
<organism evidence="2 3">
    <name type="scientific">Microcella alkalica</name>
    <dbReference type="NCBI Taxonomy" id="355930"/>
    <lineage>
        <taxon>Bacteria</taxon>
        <taxon>Bacillati</taxon>
        <taxon>Actinomycetota</taxon>
        <taxon>Actinomycetes</taxon>
        <taxon>Micrococcales</taxon>
        <taxon>Microbacteriaceae</taxon>
        <taxon>Microcella</taxon>
    </lineage>
</organism>
<evidence type="ECO:0000313" key="3">
    <source>
        <dbReference type="Proteomes" id="UP000585905"/>
    </source>
</evidence>
<dbReference type="PANTHER" id="PTHR42964:SF1">
    <property type="entry name" value="POLYKETIDE BIOSYNTHESIS ENOYL-COA HYDRATASE PKSH-RELATED"/>
    <property type="match status" value="1"/>
</dbReference>
<comment type="similarity">
    <text evidence="1">Belongs to the enoyl-CoA hydratase/isomerase family.</text>
</comment>
<dbReference type="InterPro" id="IPR001753">
    <property type="entry name" value="Enoyl-CoA_hydra/iso"/>
</dbReference>
<dbReference type="PANTHER" id="PTHR42964">
    <property type="entry name" value="ENOYL-COA HYDRATASE"/>
    <property type="match status" value="1"/>
</dbReference>
<dbReference type="AlphaFoldDB" id="A0A839E6D2"/>
<name>A0A839E6D2_9MICO</name>
<keyword evidence="3" id="KW-1185">Reference proteome</keyword>
<dbReference type="Pfam" id="PF00378">
    <property type="entry name" value="ECH_1"/>
    <property type="match status" value="1"/>
</dbReference>
<comment type="caution">
    <text evidence="2">The sequence shown here is derived from an EMBL/GenBank/DDBJ whole genome shotgun (WGS) entry which is preliminary data.</text>
</comment>
<evidence type="ECO:0000313" key="2">
    <source>
        <dbReference type="EMBL" id="MBA8848229.1"/>
    </source>
</evidence>
<gene>
    <name evidence="2" type="ORF">FHX53_001828</name>
</gene>
<dbReference type="CDD" id="cd06558">
    <property type="entry name" value="crotonase-like"/>
    <property type="match status" value="1"/>
</dbReference>